<dbReference type="Pfam" id="PF08284">
    <property type="entry name" value="RVP_2"/>
    <property type="match status" value="1"/>
</dbReference>
<dbReference type="PANTHER" id="PTHR12917">
    <property type="entry name" value="ASPARTYL PROTEASE DDI-RELATED"/>
    <property type="match status" value="1"/>
</dbReference>
<dbReference type="Gene3D" id="2.40.70.10">
    <property type="entry name" value="Acid Proteases"/>
    <property type="match status" value="1"/>
</dbReference>
<organism evidence="2 4">
    <name type="scientific">Cucumis melo var. makuwa</name>
    <name type="common">Oriental melon</name>
    <dbReference type="NCBI Taxonomy" id="1194695"/>
    <lineage>
        <taxon>Eukaryota</taxon>
        <taxon>Viridiplantae</taxon>
        <taxon>Streptophyta</taxon>
        <taxon>Embryophyta</taxon>
        <taxon>Tracheophyta</taxon>
        <taxon>Spermatophyta</taxon>
        <taxon>Magnoliopsida</taxon>
        <taxon>eudicotyledons</taxon>
        <taxon>Gunneridae</taxon>
        <taxon>Pentapetalae</taxon>
        <taxon>rosids</taxon>
        <taxon>fabids</taxon>
        <taxon>Cucurbitales</taxon>
        <taxon>Cucurbitaceae</taxon>
        <taxon>Benincaseae</taxon>
        <taxon>Cucumis</taxon>
    </lineage>
</organism>
<protein>
    <recommendedName>
        <fullName evidence="5">Asp_protease_2 domain-containing protein</fullName>
    </recommendedName>
</protein>
<dbReference type="CDD" id="cd00303">
    <property type="entry name" value="retropepsin_like"/>
    <property type="match status" value="1"/>
</dbReference>
<reference evidence="3 4" key="1">
    <citation type="submission" date="2019-08" db="EMBL/GenBank/DDBJ databases">
        <title>Draft genome sequences of two oriental melons (Cucumis melo L. var makuwa).</title>
        <authorList>
            <person name="Kwon S.-Y."/>
        </authorList>
    </citation>
    <scope>NUCLEOTIDE SEQUENCE [LARGE SCALE GENOMIC DNA]</scope>
    <source>
        <strain evidence="4">cv. Chang Bougi</strain>
        <strain evidence="3">cv. SW 3</strain>
        <tissue evidence="2">Leaf</tissue>
    </source>
</reference>
<dbReference type="InterPro" id="IPR021109">
    <property type="entry name" value="Peptidase_aspartic_dom_sf"/>
</dbReference>
<evidence type="ECO:0000313" key="2">
    <source>
        <dbReference type="EMBL" id="TYK27639.1"/>
    </source>
</evidence>
<dbReference type="Proteomes" id="UP000321393">
    <property type="component" value="Unassembled WGS sequence"/>
</dbReference>
<evidence type="ECO:0000313" key="4">
    <source>
        <dbReference type="Proteomes" id="UP000321947"/>
    </source>
</evidence>
<sequence length="323" mass="35966">MVDSGTTHNFITEAEAKRLRLRWEKDSGRMKVVNSIVLPIVGLVKQTMIKLGGWKGPVDFVVVKMDDFDVVQGMEFLLEHQVIPMLSARCLVITGSFPTEPPSVEIPLGALGKMEETIPKDTLCVPKKCHGVSQIVAQVLVNQKEDRPWDRVPVGGKSACEECYYRTTPPELAVLRNSRRNCRVQEANEAEGLETTCVTGFRAYEFPVAPFSLTDAKEGKCCSVEGQINVLGHVVKFHQIEVGKRKIAATYEGRILKTVAALRSCSKPINSNGQSMNRFLTRASMQTELMTKLPIQGATMSYDYLSTSNRKKIEKSRKSLLTE</sequence>
<dbReference type="EMBL" id="SSTE01007195">
    <property type="protein sequence ID" value="KAA0057276.1"/>
    <property type="molecule type" value="Genomic_DNA"/>
</dbReference>
<accession>A0A5D3DW36</accession>
<evidence type="ECO:0000313" key="3">
    <source>
        <dbReference type="Proteomes" id="UP000321393"/>
    </source>
</evidence>
<dbReference type="Proteomes" id="UP000321947">
    <property type="component" value="Unassembled WGS sequence"/>
</dbReference>
<dbReference type="PANTHER" id="PTHR12917:SF18">
    <property type="entry name" value="DNA DAMAGE-INDUCIBLE PROTEIN 1-LIKE"/>
    <property type="match status" value="1"/>
</dbReference>
<gene>
    <name evidence="2" type="ORF">E5676_scaffold279G00060</name>
    <name evidence="1" type="ORF">E6C27_scaffold280G001140</name>
</gene>
<dbReference type="EMBL" id="SSTD01002611">
    <property type="protein sequence ID" value="TYK27639.1"/>
    <property type="molecule type" value="Genomic_DNA"/>
</dbReference>
<comment type="caution">
    <text evidence="2">The sequence shown here is derived from an EMBL/GenBank/DDBJ whole genome shotgun (WGS) entry which is preliminary data.</text>
</comment>
<evidence type="ECO:0000313" key="1">
    <source>
        <dbReference type="EMBL" id="KAA0057276.1"/>
    </source>
</evidence>
<name>A0A5D3DW36_CUCMM</name>
<proteinExistence type="predicted"/>
<evidence type="ECO:0008006" key="5">
    <source>
        <dbReference type="Google" id="ProtNLM"/>
    </source>
</evidence>
<dbReference type="AlphaFoldDB" id="A0A5D3DW36"/>